<dbReference type="Proteomes" id="UP000007463">
    <property type="component" value="Chromosome"/>
</dbReference>
<evidence type="ECO:0000313" key="1">
    <source>
        <dbReference type="EMBL" id="AEA45064.1"/>
    </source>
</evidence>
<protein>
    <recommendedName>
        <fullName evidence="3">YD repeat protein</fullName>
    </recommendedName>
</protein>
<evidence type="ECO:0008006" key="3">
    <source>
        <dbReference type="Google" id="ProtNLM"/>
    </source>
</evidence>
<dbReference type="STRING" id="755732.Fluta_3089"/>
<dbReference type="HOGENOM" id="CLU_069567_0_0_10"/>
<name>F2IKD8_FLUTR</name>
<sequence precursor="true">MNNNVIHKLLLILLLGIPFNEVYSQQSIIEAENLNTLGLLGKVKTVQEISYNAKKGTTGITKSTKGWQYEFENDSESFFDTLGNLILENKVEASKKEAVYSIKYDSLNRIICVNRFLFTHHFNYDSLNRIASSQKENRPVGNNSKSDSKTEATTNYIYYYDSLNLLIKTESFGDLSGVSIETFQYDTLKNLILSEFTKGDYTETHQYKYNENQQLIKEEWKDNKEGIAEVTTFNYKNKAKILERWIDYEDGKPDGSIDDTFENGNIVKTVEVDSDGVIAVLELCTYEFDKTGNWIRKTINSNEKYYIVERFIEYY</sequence>
<proteinExistence type="predicted"/>
<evidence type="ECO:0000313" key="2">
    <source>
        <dbReference type="Proteomes" id="UP000007463"/>
    </source>
</evidence>
<dbReference type="Gene3D" id="2.180.10.10">
    <property type="entry name" value="RHS repeat-associated core"/>
    <property type="match status" value="1"/>
</dbReference>
<dbReference type="KEGG" id="fte:Fluta_3089"/>
<reference evidence="1 2" key="1">
    <citation type="journal article" date="2011" name="Stand. Genomic Sci.">
        <title>Complete genome sequence of the gliding freshwater bacterium Fluviicola taffensis type strain (RW262).</title>
        <authorList>
            <person name="Woyke T."/>
            <person name="Chertkov O."/>
            <person name="Lapidus A."/>
            <person name="Nolan M."/>
            <person name="Lucas S."/>
            <person name="Del Rio T.G."/>
            <person name="Tice H."/>
            <person name="Cheng J.F."/>
            <person name="Tapia R."/>
            <person name="Han C."/>
            <person name="Goodwin L."/>
            <person name="Pitluck S."/>
            <person name="Liolios K."/>
            <person name="Pagani I."/>
            <person name="Ivanova N."/>
            <person name="Huntemann M."/>
            <person name="Mavromatis K."/>
            <person name="Mikhailova N."/>
            <person name="Pati A."/>
            <person name="Chen A."/>
            <person name="Palaniappan K."/>
            <person name="Land M."/>
            <person name="Hauser L."/>
            <person name="Brambilla E.M."/>
            <person name="Rohde M."/>
            <person name="Mwirichia R."/>
            <person name="Sikorski J."/>
            <person name="Tindall B.J."/>
            <person name="Goker M."/>
            <person name="Bristow J."/>
            <person name="Eisen J.A."/>
            <person name="Markowitz V."/>
            <person name="Hugenholtz P."/>
            <person name="Klenk H.P."/>
            <person name="Kyrpides N.C."/>
        </authorList>
    </citation>
    <scope>NUCLEOTIDE SEQUENCE [LARGE SCALE GENOMIC DNA]</scope>
    <source>
        <strain evidence="2">DSM 16823 / RW262 / RW262</strain>
    </source>
</reference>
<dbReference type="AlphaFoldDB" id="F2IKD8"/>
<accession>F2IKD8</accession>
<dbReference type="eggNOG" id="COG3209">
    <property type="taxonomic scope" value="Bacteria"/>
</dbReference>
<keyword evidence="2" id="KW-1185">Reference proteome</keyword>
<dbReference type="EMBL" id="CP002542">
    <property type="protein sequence ID" value="AEA45064.1"/>
    <property type="molecule type" value="Genomic_DNA"/>
</dbReference>
<reference evidence="2" key="2">
    <citation type="submission" date="2011-02" db="EMBL/GenBank/DDBJ databases">
        <title>The complete genome of Fluviicola taffensis DSM 16823.</title>
        <authorList>
            <consortium name="US DOE Joint Genome Institute (JGI-PGF)"/>
            <person name="Lucas S."/>
            <person name="Copeland A."/>
            <person name="Lapidus A."/>
            <person name="Bruce D."/>
            <person name="Goodwin L."/>
            <person name="Pitluck S."/>
            <person name="Kyrpides N."/>
            <person name="Mavromatis K."/>
            <person name="Ivanova N."/>
            <person name="Mikhailova N."/>
            <person name="Pagani I."/>
            <person name="Chertkov O."/>
            <person name="Detter J.C."/>
            <person name="Han C."/>
            <person name="Tapia R."/>
            <person name="Land M."/>
            <person name="Hauser L."/>
            <person name="Markowitz V."/>
            <person name="Cheng J.-F."/>
            <person name="Hugenholtz P."/>
            <person name="Woyke T."/>
            <person name="Wu D."/>
            <person name="Tindall B."/>
            <person name="Pomrenke H.G."/>
            <person name="Brambilla E."/>
            <person name="Klenk H.-P."/>
            <person name="Eisen J.A."/>
        </authorList>
    </citation>
    <scope>NUCLEOTIDE SEQUENCE [LARGE SCALE GENOMIC DNA]</scope>
    <source>
        <strain evidence="2">DSM 16823 / RW262 / RW262</strain>
    </source>
</reference>
<organism evidence="1 2">
    <name type="scientific">Fluviicola taffensis (strain DSM 16823 / NCIMB 13979 / RW262)</name>
    <dbReference type="NCBI Taxonomy" id="755732"/>
    <lineage>
        <taxon>Bacteria</taxon>
        <taxon>Pseudomonadati</taxon>
        <taxon>Bacteroidota</taxon>
        <taxon>Flavobacteriia</taxon>
        <taxon>Flavobacteriales</taxon>
        <taxon>Crocinitomicaceae</taxon>
        <taxon>Fluviicola</taxon>
    </lineage>
</organism>
<gene>
    <name evidence="1" type="ordered locus">Fluta_3089</name>
</gene>